<dbReference type="Gene3D" id="3.90.1200.10">
    <property type="match status" value="1"/>
</dbReference>
<reference evidence="2 3" key="1">
    <citation type="submission" date="2015-09" db="EMBL/GenBank/DDBJ databases">
        <title>Genome sequencing project for genomic taxonomy and phylogenomics of Bacillus-like bacteria.</title>
        <authorList>
            <person name="Liu B."/>
            <person name="Wang J."/>
            <person name="Zhu Y."/>
            <person name="Liu G."/>
            <person name="Chen Q."/>
            <person name="Chen Z."/>
            <person name="Lan J."/>
            <person name="Che J."/>
            <person name="Ge C."/>
            <person name="Shi H."/>
            <person name="Pan Z."/>
            <person name="Liu X."/>
        </authorList>
    </citation>
    <scope>NUCLEOTIDE SEQUENCE [LARGE SCALE GENOMIC DNA]</scope>
    <source>
        <strain evidence="2 3">DSM 8552</strain>
    </source>
</reference>
<comment type="caution">
    <text evidence="2">The sequence shown here is derived from an EMBL/GenBank/DDBJ whole genome shotgun (WGS) entry which is preliminary data.</text>
</comment>
<dbReference type="Gene3D" id="3.30.200.20">
    <property type="entry name" value="Phosphorylase Kinase, domain 1"/>
    <property type="match status" value="1"/>
</dbReference>
<dbReference type="InterPro" id="IPR002575">
    <property type="entry name" value="Aminoglycoside_PTrfase"/>
</dbReference>
<dbReference type="Proteomes" id="UP000051063">
    <property type="component" value="Unassembled WGS sequence"/>
</dbReference>
<dbReference type="RefSeq" id="WP_055743045.1">
    <property type="nucleotide sequence ID" value="NZ_LJJB01000007.1"/>
</dbReference>
<dbReference type="InterPro" id="IPR011009">
    <property type="entry name" value="Kinase-like_dom_sf"/>
</dbReference>
<dbReference type="InterPro" id="IPR047175">
    <property type="entry name" value="CotS-like"/>
</dbReference>
<protein>
    <recommendedName>
        <fullName evidence="1">Aminoglycoside phosphotransferase domain-containing protein</fullName>
    </recommendedName>
</protein>
<evidence type="ECO:0000313" key="2">
    <source>
        <dbReference type="EMBL" id="KQL48752.1"/>
    </source>
</evidence>
<gene>
    <name evidence="2" type="ORF">AN963_02840</name>
</gene>
<dbReference type="Pfam" id="PF01636">
    <property type="entry name" value="APH"/>
    <property type="match status" value="1"/>
</dbReference>
<accession>A0ABR5NB25</accession>
<dbReference type="SUPFAM" id="SSF56112">
    <property type="entry name" value="Protein kinase-like (PK-like)"/>
    <property type="match status" value="1"/>
</dbReference>
<organism evidence="2 3">
    <name type="scientific">Brevibacillus choshinensis</name>
    <dbReference type="NCBI Taxonomy" id="54911"/>
    <lineage>
        <taxon>Bacteria</taxon>
        <taxon>Bacillati</taxon>
        <taxon>Bacillota</taxon>
        <taxon>Bacilli</taxon>
        <taxon>Bacillales</taxon>
        <taxon>Paenibacillaceae</taxon>
        <taxon>Brevibacillus</taxon>
    </lineage>
</organism>
<dbReference type="InterPro" id="IPR014255">
    <property type="entry name" value="Spore_coat_CotS"/>
</dbReference>
<evidence type="ECO:0000259" key="1">
    <source>
        <dbReference type="Pfam" id="PF01636"/>
    </source>
</evidence>
<sequence length="342" mass="39221">MQANQSIVEVAQKFNLDVTTVDMVKPDVYRLVTRTGEQHCLKRMGYPLDYLSWMDSALHDLRRQGFKSFAWRDPQAPQGKILFEMANPSDSPYILTPWLQGRHPDPTSSEDMIEVAKALSYFHLAGRAVRVSKKGEQNLLGKWPSMLKARFEVLQREVDKAKYWKGESELDLILRAHGDQLVERANKALEILKKSDYQATCKKAEREGTLCHGDSGPKNFVITAEGPSLIDFETLRIDLRVYDLFRLIRLASKKNGWDFSIAQTIVDSYCTVSELTSDEYGLLSVWLQFPGKACRILTRYERATGSKEKSEIIRKLKKAMSVEEKISPFLQKLTKYAKERCN</sequence>
<dbReference type="PANTHER" id="PTHR39179">
    <property type="entry name" value="SPORE COAT PROTEIN I"/>
    <property type="match status" value="1"/>
</dbReference>
<name>A0ABR5NB25_BRECH</name>
<dbReference type="EMBL" id="LJJB01000007">
    <property type="protein sequence ID" value="KQL48752.1"/>
    <property type="molecule type" value="Genomic_DNA"/>
</dbReference>
<dbReference type="PANTHER" id="PTHR39179:SF1">
    <property type="entry name" value="SPORE COAT PROTEIN I"/>
    <property type="match status" value="1"/>
</dbReference>
<dbReference type="NCBIfam" id="TIGR02906">
    <property type="entry name" value="spore_CotS"/>
    <property type="match status" value="1"/>
</dbReference>
<proteinExistence type="predicted"/>
<feature type="domain" description="Aminoglycoside phosphotransferase" evidence="1">
    <location>
        <begin position="28"/>
        <end position="250"/>
    </location>
</feature>
<evidence type="ECO:0000313" key="3">
    <source>
        <dbReference type="Proteomes" id="UP000051063"/>
    </source>
</evidence>
<keyword evidence="3" id="KW-1185">Reference proteome</keyword>